<sequence>MAVINSIHKFNPTTPSTTLPPNQTYPHHSPSPRRTPALSTPAPLTAPSAITTALSSAPNPAHRFTAHPTSCSKNPLPSTSRKTWPEISWPPPTGPRRLTRHRREKLTRIRPPFLHFALDHLARPARQPEPRSMSAGPKNHCVTRIHQSVVTPYRANACARRLPAPSAGIGGFREPGARRAKS</sequence>
<accession>A0A9P1H7V7</accession>
<name>A0A9P1H7V7_9PEZI</name>
<reference evidence="2" key="1">
    <citation type="submission" date="2022-11" db="EMBL/GenBank/DDBJ databases">
        <authorList>
            <person name="Scott C."/>
            <person name="Bruce N."/>
        </authorList>
    </citation>
    <scope>NUCLEOTIDE SEQUENCE</scope>
</reference>
<dbReference type="Proteomes" id="UP000838763">
    <property type="component" value="Unassembled WGS sequence"/>
</dbReference>
<evidence type="ECO:0000313" key="2">
    <source>
        <dbReference type="EMBL" id="CAI4218362.1"/>
    </source>
</evidence>
<organism evidence="2 3">
    <name type="scientific">Parascedosporium putredinis</name>
    <dbReference type="NCBI Taxonomy" id="1442378"/>
    <lineage>
        <taxon>Eukaryota</taxon>
        <taxon>Fungi</taxon>
        <taxon>Dikarya</taxon>
        <taxon>Ascomycota</taxon>
        <taxon>Pezizomycotina</taxon>
        <taxon>Sordariomycetes</taxon>
        <taxon>Hypocreomycetidae</taxon>
        <taxon>Microascales</taxon>
        <taxon>Microascaceae</taxon>
        <taxon>Parascedosporium</taxon>
    </lineage>
</organism>
<feature type="compositionally biased region" description="Low complexity" evidence="1">
    <location>
        <begin position="12"/>
        <end position="21"/>
    </location>
</feature>
<feature type="compositionally biased region" description="Polar residues" evidence="1">
    <location>
        <begin position="67"/>
        <end position="82"/>
    </location>
</feature>
<evidence type="ECO:0000313" key="3">
    <source>
        <dbReference type="Proteomes" id="UP000838763"/>
    </source>
</evidence>
<dbReference type="EMBL" id="CALLCH030000017">
    <property type="protein sequence ID" value="CAI4218362.1"/>
    <property type="molecule type" value="Genomic_DNA"/>
</dbReference>
<dbReference type="AlphaFoldDB" id="A0A9P1H7V7"/>
<keyword evidence="3" id="KW-1185">Reference proteome</keyword>
<evidence type="ECO:0000256" key="1">
    <source>
        <dbReference type="SAM" id="MobiDB-lite"/>
    </source>
</evidence>
<protein>
    <submittedName>
        <fullName evidence="2">Uncharacterized protein</fullName>
    </submittedName>
</protein>
<feature type="region of interest" description="Disordered" evidence="1">
    <location>
        <begin position="163"/>
        <end position="182"/>
    </location>
</feature>
<feature type="compositionally biased region" description="Low complexity" evidence="1">
    <location>
        <begin position="35"/>
        <end position="58"/>
    </location>
</feature>
<feature type="region of interest" description="Disordered" evidence="1">
    <location>
        <begin position="1"/>
        <end position="98"/>
    </location>
</feature>
<comment type="caution">
    <text evidence="2">The sequence shown here is derived from an EMBL/GenBank/DDBJ whole genome shotgun (WGS) entry which is preliminary data.</text>
</comment>
<gene>
    <name evidence="2" type="ORF">PPNO1_LOCUS7952</name>
</gene>
<proteinExistence type="predicted"/>